<dbReference type="PANTHER" id="PTHR24346:SF30">
    <property type="entry name" value="MATERNAL EMBRYONIC LEUCINE ZIPPER KINASE"/>
    <property type="match status" value="1"/>
</dbReference>
<dbReference type="InterPro" id="IPR000719">
    <property type="entry name" value="Prot_kinase_dom"/>
</dbReference>
<evidence type="ECO:0000256" key="4">
    <source>
        <dbReference type="SAM" id="Phobius"/>
    </source>
</evidence>
<feature type="domain" description="Protein kinase" evidence="5">
    <location>
        <begin position="386"/>
        <end position="682"/>
    </location>
</feature>
<sequence length="763" mass="82905">MLIIRRDLHLFHTAPFYYPFAPSASPLPSLLPSPPLASSSDMARSAEASDCRGGSVSWGREKLSSLLPSMGASAERPCARSSARLPESAEGEAVVRQALVPASLFPSMLGERELIAVDARPLVLHVLRGLEWAGVSRAVVVLGKGAEQMASAVRRERFATLRVELLWGDEFNWGSSLANSIMAARGAFATEGEPLLIVRSDYLYDWRLLHKMARARFAAGVDAFALVDKAQETLEWISGAHCTAHCKNGHCHALVKVLLANDGRISRIGHRLGAYDALQAGVYAARPIIFGELAQLLRSEKFCTVADSMQALASHGRLQYIEVADLPWFGHETVESALKEHALKSVAVGSPSLSSWKEQALQLLFHSSAHACSPPAPRAGAGVPLYELGAAIGEGSNGTVHLGQAGPRQRVAPSKQLPAPPRHPPKPEKPTVSRDDAGPSEKRKHNLAVKVVRKGQAKMERVMWEVHVLQLLKNCSHIVKLLDVVNLVDACYMIMERVDGPDLLGHIRAQPDGHLSLSDSCRLFSQLLAALRHAHKVGFVHCDIKPENVRLTADCANAILVDWGYARRIGKQTDPITQGTPAYAAPEQLTGVTADGFSARRTLSPSVDVWGLGATLCEMVSGFPPFTGASFEELVQHVLALRFKPHLFEHMADEPRAIIESMLQIHPSDRASIDELCRTPWVVRGGHLPSLEEEAGELHLGMCGECEDPSEAKRWRSRAGLALSAAFADRRVLGLLYFLICAAALIISQHLGFTYDASAFEIA</sequence>
<keyword evidence="7" id="KW-1185">Reference proteome</keyword>
<feature type="compositionally biased region" description="Basic and acidic residues" evidence="3">
    <location>
        <begin position="425"/>
        <end position="441"/>
    </location>
</feature>
<dbReference type="InterPro" id="IPR029044">
    <property type="entry name" value="Nucleotide-diphossugar_trans"/>
</dbReference>
<dbReference type="GO" id="GO:0004674">
    <property type="term" value="F:protein serine/threonine kinase activity"/>
    <property type="evidence" value="ECO:0007669"/>
    <property type="project" value="TreeGrafter"/>
</dbReference>
<evidence type="ECO:0000256" key="2">
    <source>
        <dbReference type="ARBA" id="ARBA00022840"/>
    </source>
</evidence>
<dbReference type="Gene3D" id="3.90.550.10">
    <property type="entry name" value="Spore Coat Polysaccharide Biosynthesis Protein SpsA, Chain A"/>
    <property type="match status" value="1"/>
</dbReference>
<dbReference type="PANTHER" id="PTHR24346">
    <property type="entry name" value="MAP/MICROTUBULE AFFINITY-REGULATING KINASE"/>
    <property type="match status" value="1"/>
</dbReference>
<dbReference type="GO" id="GO:0005737">
    <property type="term" value="C:cytoplasm"/>
    <property type="evidence" value="ECO:0007669"/>
    <property type="project" value="TreeGrafter"/>
</dbReference>
<protein>
    <recommendedName>
        <fullName evidence="5">Protein kinase domain-containing protein</fullName>
    </recommendedName>
</protein>
<keyword evidence="4" id="KW-0472">Membrane</keyword>
<dbReference type="Gene3D" id="1.10.510.10">
    <property type="entry name" value="Transferase(Phosphotransferase) domain 1"/>
    <property type="match status" value="1"/>
</dbReference>
<dbReference type="PROSITE" id="PS50011">
    <property type="entry name" value="PROTEIN_KINASE_DOM"/>
    <property type="match status" value="1"/>
</dbReference>
<keyword evidence="2" id="KW-0067">ATP-binding</keyword>
<keyword evidence="1" id="KW-0547">Nucleotide-binding</keyword>
<feature type="transmembrane region" description="Helical" evidence="4">
    <location>
        <begin position="732"/>
        <end position="751"/>
    </location>
</feature>
<dbReference type="GO" id="GO:0035556">
    <property type="term" value="P:intracellular signal transduction"/>
    <property type="evidence" value="ECO:0007669"/>
    <property type="project" value="TreeGrafter"/>
</dbReference>
<feature type="region of interest" description="Disordered" evidence="3">
    <location>
        <begin position="397"/>
        <end position="446"/>
    </location>
</feature>
<dbReference type="SUPFAM" id="SSF56112">
    <property type="entry name" value="Protein kinase-like (PK-like)"/>
    <property type="match status" value="1"/>
</dbReference>
<keyword evidence="4" id="KW-0812">Transmembrane</keyword>
<organism evidence="6 7">
    <name type="scientific">Prymnesium parvum</name>
    <name type="common">Toxic golden alga</name>
    <dbReference type="NCBI Taxonomy" id="97485"/>
    <lineage>
        <taxon>Eukaryota</taxon>
        <taxon>Haptista</taxon>
        <taxon>Haptophyta</taxon>
        <taxon>Prymnesiophyceae</taxon>
        <taxon>Prymnesiales</taxon>
        <taxon>Prymnesiaceae</taxon>
        <taxon>Prymnesium</taxon>
    </lineage>
</organism>
<dbReference type="Proteomes" id="UP001515480">
    <property type="component" value="Unassembled WGS sequence"/>
</dbReference>
<dbReference type="GO" id="GO:0005524">
    <property type="term" value="F:ATP binding"/>
    <property type="evidence" value="ECO:0007669"/>
    <property type="project" value="UniProtKB-KW"/>
</dbReference>
<keyword evidence="4" id="KW-1133">Transmembrane helix</keyword>
<proteinExistence type="predicted"/>
<dbReference type="Pfam" id="PF00069">
    <property type="entry name" value="Pkinase"/>
    <property type="match status" value="1"/>
</dbReference>
<dbReference type="SMART" id="SM00220">
    <property type="entry name" value="S_TKc"/>
    <property type="match status" value="1"/>
</dbReference>
<evidence type="ECO:0000256" key="3">
    <source>
        <dbReference type="SAM" id="MobiDB-lite"/>
    </source>
</evidence>
<dbReference type="InterPro" id="IPR011009">
    <property type="entry name" value="Kinase-like_dom_sf"/>
</dbReference>
<evidence type="ECO:0000313" key="6">
    <source>
        <dbReference type="EMBL" id="KAL1504537.1"/>
    </source>
</evidence>
<reference evidence="6 7" key="1">
    <citation type="journal article" date="2024" name="Science">
        <title>Giant polyketide synthase enzymes in the biosynthesis of giant marine polyether toxins.</title>
        <authorList>
            <person name="Fallon T.R."/>
            <person name="Shende V.V."/>
            <person name="Wierzbicki I.H."/>
            <person name="Pendleton A.L."/>
            <person name="Watervoot N.F."/>
            <person name="Auber R.P."/>
            <person name="Gonzalez D.J."/>
            <person name="Wisecaver J.H."/>
            <person name="Moore B.S."/>
        </authorList>
    </citation>
    <scope>NUCLEOTIDE SEQUENCE [LARGE SCALE GENOMIC DNA]</scope>
    <source>
        <strain evidence="6 7">12B1</strain>
    </source>
</reference>
<accession>A0AB34IQP5</accession>
<dbReference type="EMBL" id="JBGBPQ010000020">
    <property type="protein sequence ID" value="KAL1504537.1"/>
    <property type="molecule type" value="Genomic_DNA"/>
</dbReference>
<evidence type="ECO:0000313" key="7">
    <source>
        <dbReference type="Proteomes" id="UP001515480"/>
    </source>
</evidence>
<dbReference type="AlphaFoldDB" id="A0AB34IQP5"/>
<dbReference type="SUPFAM" id="SSF53448">
    <property type="entry name" value="Nucleotide-diphospho-sugar transferases"/>
    <property type="match status" value="1"/>
</dbReference>
<gene>
    <name evidence="6" type="ORF">AB1Y20_010939</name>
</gene>
<evidence type="ECO:0000256" key="1">
    <source>
        <dbReference type="ARBA" id="ARBA00022741"/>
    </source>
</evidence>
<name>A0AB34IQP5_PRYPA</name>
<comment type="caution">
    <text evidence="6">The sequence shown here is derived from an EMBL/GenBank/DDBJ whole genome shotgun (WGS) entry which is preliminary data.</text>
</comment>
<evidence type="ECO:0000259" key="5">
    <source>
        <dbReference type="PROSITE" id="PS50011"/>
    </source>
</evidence>